<gene>
    <name evidence="1" type="ORF">GALL_329950</name>
</gene>
<reference evidence="1" key="1">
    <citation type="submission" date="2016-10" db="EMBL/GenBank/DDBJ databases">
        <title>Sequence of Gallionella enrichment culture.</title>
        <authorList>
            <person name="Poehlein A."/>
            <person name="Muehling M."/>
            <person name="Daniel R."/>
        </authorList>
    </citation>
    <scope>NUCLEOTIDE SEQUENCE</scope>
</reference>
<sequence length="75" mass="8665">MRIIGRRQERPIAFSASAELLIEGARFNDEIHRLPTGSTTFIPKGVYRFKTHELSNRHQTDCLVLGMARIAKERR</sequence>
<dbReference type="AlphaFoldDB" id="A0A1J5QZK6"/>
<protein>
    <submittedName>
        <fullName evidence="1">Uncharacterized protein</fullName>
    </submittedName>
</protein>
<evidence type="ECO:0000313" key="1">
    <source>
        <dbReference type="EMBL" id="OIQ85164.1"/>
    </source>
</evidence>
<accession>A0A1J5QZK6</accession>
<dbReference type="EMBL" id="MLJW01000563">
    <property type="protein sequence ID" value="OIQ85164.1"/>
    <property type="molecule type" value="Genomic_DNA"/>
</dbReference>
<comment type="caution">
    <text evidence="1">The sequence shown here is derived from an EMBL/GenBank/DDBJ whole genome shotgun (WGS) entry which is preliminary data.</text>
</comment>
<proteinExistence type="predicted"/>
<name>A0A1J5QZK6_9ZZZZ</name>
<organism evidence="1">
    <name type="scientific">mine drainage metagenome</name>
    <dbReference type="NCBI Taxonomy" id="410659"/>
    <lineage>
        <taxon>unclassified sequences</taxon>
        <taxon>metagenomes</taxon>
        <taxon>ecological metagenomes</taxon>
    </lineage>
</organism>